<evidence type="ECO:0000313" key="1">
    <source>
        <dbReference type="EMBL" id="VDM63442.1"/>
    </source>
</evidence>
<dbReference type="OrthoDB" id="5788149at2759"/>
<dbReference type="AlphaFoldDB" id="A0A0R3PZ97"/>
<name>A0A0R3PZ97_ANGCS</name>
<dbReference type="EMBL" id="UYYA01004808">
    <property type="protein sequence ID" value="VDM63442.1"/>
    <property type="molecule type" value="Genomic_DNA"/>
</dbReference>
<organism evidence="3">
    <name type="scientific">Angiostrongylus costaricensis</name>
    <name type="common">Nematode worm</name>
    <dbReference type="NCBI Taxonomy" id="334426"/>
    <lineage>
        <taxon>Eukaryota</taxon>
        <taxon>Metazoa</taxon>
        <taxon>Ecdysozoa</taxon>
        <taxon>Nematoda</taxon>
        <taxon>Chromadorea</taxon>
        <taxon>Rhabditida</taxon>
        <taxon>Rhabditina</taxon>
        <taxon>Rhabditomorpha</taxon>
        <taxon>Strongyloidea</taxon>
        <taxon>Metastrongylidae</taxon>
        <taxon>Angiostrongylus</taxon>
    </lineage>
</organism>
<dbReference type="Proteomes" id="UP000267027">
    <property type="component" value="Unassembled WGS sequence"/>
</dbReference>
<reference evidence="1 2" key="2">
    <citation type="submission" date="2018-11" db="EMBL/GenBank/DDBJ databases">
        <authorList>
            <consortium name="Pathogen Informatics"/>
        </authorList>
    </citation>
    <scope>NUCLEOTIDE SEQUENCE [LARGE SCALE GENOMIC DNA]</scope>
    <source>
        <strain evidence="1 2">Costa Rica</strain>
    </source>
</reference>
<sequence length="243" mass="27568">MLVPSSDSLERFVSSFGVRMSTEEPDGRVASEVSMGALHEMKRKAREKLLSLTQTVWSPSAAKRRVRERILSSHLLTCVYRSKLLEYKHDVDANFFNDVLLPRISTYNVEGLALRMTVPEIVTKIVEGTKLSSGDPVVGASLGWLIETEKIAGRKHFVAVCEYCARSFVLGYTDFDPVKTHQRWCPVLDVNDDDIPLWVVIYRRMSPSVHQMSPASRKDVERAKRVLARSLSVISREIPYDLQ</sequence>
<accession>A0A0R3PZ97</accession>
<protein>
    <submittedName>
        <fullName evidence="1 3">Uncharacterized protein</fullName>
    </submittedName>
</protein>
<evidence type="ECO:0000313" key="3">
    <source>
        <dbReference type="WBParaSite" id="ACOC_0001185601-mRNA-1"/>
    </source>
</evidence>
<dbReference type="WBParaSite" id="ACOC_0001185601-mRNA-1">
    <property type="protein sequence ID" value="ACOC_0001185601-mRNA-1"/>
    <property type="gene ID" value="ACOC_0001185601"/>
</dbReference>
<gene>
    <name evidence="1" type="ORF">ACOC_LOCUS11857</name>
</gene>
<reference evidence="3" key="1">
    <citation type="submission" date="2017-02" db="UniProtKB">
        <authorList>
            <consortium name="WormBaseParasite"/>
        </authorList>
    </citation>
    <scope>IDENTIFICATION</scope>
</reference>
<evidence type="ECO:0000313" key="2">
    <source>
        <dbReference type="Proteomes" id="UP000267027"/>
    </source>
</evidence>
<proteinExistence type="predicted"/>
<keyword evidence="2" id="KW-1185">Reference proteome</keyword>
<dbReference type="STRING" id="334426.A0A0R3PZ97"/>